<organism evidence="2 3">
    <name type="scientific">Solirubrobacter phytolaccae</name>
    <dbReference type="NCBI Taxonomy" id="1404360"/>
    <lineage>
        <taxon>Bacteria</taxon>
        <taxon>Bacillati</taxon>
        <taxon>Actinomycetota</taxon>
        <taxon>Thermoleophilia</taxon>
        <taxon>Solirubrobacterales</taxon>
        <taxon>Solirubrobacteraceae</taxon>
        <taxon>Solirubrobacter</taxon>
    </lineage>
</organism>
<accession>A0A9X3NDY0</accession>
<evidence type="ECO:0000313" key="3">
    <source>
        <dbReference type="Proteomes" id="UP001147653"/>
    </source>
</evidence>
<dbReference type="EMBL" id="JAPDDP010000047">
    <property type="protein sequence ID" value="MDA0183127.1"/>
    <property type="molecule type" value="Genomic_DNA"/>
</dbReference>
<dbReference type="InterPro" id="IPR050583">
    <property type="entry name" value="Mycobacterial_A85_antigen"/>
</dbReference>
<keyword evidence="3" id="KW-1185">Reference proteome</keyword>
<dbReference type="PANTHER" id="PTHR48098:SF1">
    <property type="entry name" value="DIACYLGLYCEROL ACYLTRANSFERASE_MYCOLYLTRANSFERASE AG85A"/>
    <property type="match status" value="1"/>
</dbReference>
<comment type="caution">
    <text evidence="2">The sequence shown here is derived from an EMBL/GenBank/DDBJ whole genome shotgun (WGS) entry which is preliminary data.</text>
</comment>
<dbReference type="Gene3D" id="3.40.50.1820">
    <property type="entry name" value="alpha/beta hydrolase"/>
    <property type="match status" value="1"/>
</dbReference>
<name>A0A9X3NDY0_9ACTN</name>
<dbReference type="SUPFAM" id="SSF53474">
    <property type="entry name" value="alpha/beta-Hydrolases"/>
    <property type="match status" value="1"/>
</dbReference>
<gene>
    <name evidence="2" type="ORF">OJ997_22650</name>
</gene>
<proteinExistence type="predicted"/>
<dbReference type="Proteomes" id="UP001147653">
    <property type="component" value="Unassembled WGS sequence"/>
</dbReference>
<dbReference type="InterPro" id="IPR029058">
    <property type="entry name" value="AB_hydrolase_fold"/>
</dbReference>
<protein>
    <submittedName>
        <fullName evidence="2">Alpha/beta hydrolase-fold protein</fullName>
    </submittedName>
</protein>
<evidence type="ECO:0000313" key="2">
    <source>
        <dbReference type="EMBL" id="MDA0183127.1"/>
    </source>
</evidence>
<reference evidence="2" key="1">
    <citation type="submission" date="2022-10" db="EMBL/GenBank/DDBJ databases">
        <title>The WGS of Solirubrobacter phytolaccae KCTC 29190.</title>
        <authorList>
            <person name="Jiang Z."/>
        </authorList>
    </citation>
    <scope>NUCLEOTIDE SEQUENCE</scope>
    <source>
        <strain evidence="2">KCTC 29190</strain>
    </source>
</reference>
<dbReference type="AlphaFoldDB" id="A0A9X3NDY0"/>
<dbReference type="Pfam" id="PF00756">
    <property type="entry name" value="Esterase"/>
    <property type="match status" value="1"/>
</dbReference>
<sequence length="522" mass="55411">MLRRSLGVAGAALALVVPATASAQLTTTSSTDLTPRVKEYVGTSVALNGTTRLRVILPTGYAENPTRRYPVLYLLHGAFDDYRSWVDKGFAERVSEPHQMIIVMPDGGTFGWYANHVNNGPQWETFHIGELIPWADATFRTKPERSERAIAGLSMGGHGTAAYSGRHPDLFAAAEAFSGVVNPTQLGPGENVFGPKTPENIARWEGSDGTYLIPNYRTYAHFGLRTGTGQPGPFDAPTRPVDTLEQSLYAQNTNMHNKLTAAGIAHTWEEFPGTHTWPYWERDLGKALPEFQRVFDGDVATPAQVNVSLPDNQWTRWGWSVGFDSARPLAWTTLARADATGFTLTGKGAATVKTPAGLYPAGKQYKANGAAVTAAQDGSLTIPVDLGTGSTVAVFVGALSTELPGTVGGTVPATLSLTLGAPATFGTFTPGVEQDYTATTDVTVTSTAGDAALSATPAGKLTNGAFSLVEPLRVEPAKAAWNGPTSGEKVGVTFKQLVKRTDPLRTGSYSTTVTFTLSTTNP</sequence>
<keyword evidence="2" id="KW-0378">Hydrolase</keyword>
<dbReference type="InterPro" id="IPR000801">
    <property type="entry name" value="Esterase-like"/>
</dbReference>
<keyword evidence="1" id="KW-0732">Signal</keyword>
<dbReference type="GO" id="GO:0016747">
    <property type="term" value="F:acyltransferase activity, transferring groups other than amino-acyl groups"/>
    <property type="evidence" value="ECO:0007669"/>
    <property type="project" value="TreeGrafter"/>
</dbReference>
<feature type="signal peptide" evidence="1">
    <location>
        <begin position="1"/>
        <end position="23"/>
    </location>
</feature>
<dbReference type="PANTHER" id="PTHR48098">
    <property type="entry name" value="ENTEROCHELIN ESTERASE-RELATED"/>
    <property type="match status" value="1"/>
</dbReference>
<evidence type="ECO:0000256" key="1">
    <source>
        <dbReference type="SAM" id="SignalP"/>
    </source>
</evidence>
<feature type="chain" id="PRO_5040875987" evidence="1">
    <location>
        <begin position="24"/>
        <end position="522"/>
    </location>
</feature>
<dbReference type="RefSeq" id="WP_270027511.1">
    <property type="nucleotide sequence ID" value="NZ_JAPDDP010000047.1"/>
</dbReference>
<dbReference type="GO" id="GO:0016787">
    <property type="term" value="F:hydrolase activity"/>
    <property type="evidence" value="ECO:0007669"/>
    <property type="project" value="UniProtKB-KW"/>
</dbReference>